<reference evidence="5 6" key="1">
    <citation type="submission" date="2023-01" db="EMBL/GenBank/DDBJ databases">
        <title>Bacillus changyiensis sp. nov., isolated from a coastal deposit.</title>
        <authorList>
            <person name="Xiao G."/>
            <person name="Lai Q."/>
            <person name="Hu Z."/>
            <person name="Shao Z."/>
        </authorList>
    </citation>
    <scope>NUCLEOTIDE SEQUENCE [LARGE SCALE GENOMIC DNA]</scope>
    <source>
        <strain evidence="5 6">CLL-7-23</strain>
    </source>
</reference>
<dbReference type="Proteomes" id="UP001211894">
    <property type="component" value="Unassembled WGS sequence"/>
</dbReference>
<dbReference type="EMBL" id="JAQKAB010000005">
    <property type="protein sequence ID" value="MDA7026772.1"/>
    <property type="molecule type" value="Genomic_DNA"/>
</dbReference>
<dbReference type="PROSITE" id="PS01081">
    <property type="entry name" value="HTH_TETR_1"/>
    <property type="match status" value="1"/>
</dbReference>
<comment type="caution">
    <text evidence="5">The sequence shown here is derived from an EMBL/GenBank/DDBJ whole genome shotgun (WGS) entry which is preliminary data.</text>
</comment>
<dbReference type="Pfam" id="PF00440">
    <property type="entry name" value="TetR_N"/>
    <property type="match status" value="1"/>
</dbReference>
<organism evidence="5 6">
    <name type="scientific">Bacillus changyiensis</name>
    <dbReference type="NCBI Taxonomy" id="3004103"/>
    <lineage>
        <taxon>Bacteria</taxon>
        <taxon>Bacillati</taxon>
        <taxon>Bacillota</taxon>
        <taxon>Bacilli</taxon>
        <taxon>Bacillales</taxon>
        <taxon>Bacillaceae</taxon>
        <taxon>Bacillus</taxon>
    </lineage>
</organism>
<evidence type="ECO:0000259" key="4">
    <source>
        <dbReference type="PROSITE" id="PS50977"/>
    </source>
</evidence>
<evidence type="ECO:0000256" key="3">
    <source>
        <dbReference type="PROSITE-ProRule" id="PRU00335"/>
    </source>
</evidence>
<evidence type="ECO:0000256" key="2">
    <source>
        <dbReference type="ARBA" id="ARBA00023125"/>
    </source>
</evidence>
<dbReference type="SUPFAM" id="SSF46689">
    <property type="entry name" value="Homeodomain-like"/>
    <property type="match status" value="1"/>
</dbReference>
<protein>
    <submittedName>
        <fullName evidence="5">TetR/AcrR family transcriptional regulator</fullName>
    </submittedName>
</protein>
<name>A0ABT4X3T7_9BACI</name>
<evidence type="ECO:0000313" key="5">
    <source>
        <dbReference type="EMBL" id="MDA7026772.1"/>
    </source>
</evidence>
<dbReference type="PROSITE" id="PS50977">
    <property type="entry name" value="HTH_TETR_2"/>
    <property type="match status" value="1"/>
</dbReference>
<dbReference type="RefSeq" id="WP_271340624.1">
    <property type="nucleotide sequence ID" value="NZ_JAQKAB010000005.1"/>
</dbReference>
<feature type="domain" description="HTH tetR-type" evidence="4">
    <location>
        <begin position="2"/>
        <end position="62"/>
    </location>
</feature>
<dbReference type="InterPro" id="IPR050624">
    <property type="entry name" value="HTH-type_Tx_Regulator"/>
</dbReference>
<dbReference type="InterPro" id="IPR009057">
    <property type="entry name" value="Homeodomain-like_sf"/>
</dbReference>
<keyword evidence="2 3" id="KW-0238">DNA-binding</keyword>
<accession>A0ABT4X3T7</accession>
<dbReference type="PANTHER" id="PTHR43479:SF22">
    <property type="entry name" value="TRANSCRIPTIONAL REGULATOR, TETR FAMILY"/>
    <property type="match status" value="1"/>
</dbReference>
<evidence type="ECO:0000313" key="6">
    <source>
        <dbReference type="Proteomes" id="UP001211894"/>
    </source>
</evidence>
<sequence length="283" mass="33304">MTEKEEKIIKAGLRLFAKKGFASTTVQDIVNECEISKGSFYLHFKSKDALLLAIIKYYIDRTMDNMKRIQEKHAIPKEIFKEQIAYQFKESKEQRDFILVMISEHSIPENSKIKEYFQKIGDKFHETYYEVLFSAYGDTCQPYLADLSIMVQGIVQSYQNLFIFHELDIDIDELASFIVRRVDEMIDGLLSNGEKPMLNLDIFYSYRNGQDHTDQMKILQEIDKLKKEVELPEDIIITLEVIEEELKKDVFRKPVIKGMLTNLEKQKNMQGLIERISHFLMDN</sequence>
<dbReference type="InterPro" id="IPR001647">
    <property type="entry name" value="HTH_TetR"/>
</dbReference>
<dbReference type="Gene3D" id="1.10.357.10">
    <property type="entry name" value="Tetracycline Repressor, domain 2"/>
    <property type="match status" value="1"/>
</dbReference>
<feature type="DNA-binding region" description="H-T-H motif" evidence="3">
    <location>
        <begin position="25"/>
        <end position="44"/>
    </location>
</feature>
<gene>
    <name evidence="5" type="ORF">PJ311_09150</name>
</gene>
<dbReference type="PRINTS" id="PR00455">
    <property type="entry name" value="HTHTETR"/>
</dbReference>
<keyword evidence="1" id="KW-0678">Repressor</keyword>
<proteinExistence type="predicted"/>
<keyword evidence="6" id="KW-1185">Reference proteome</keyword>
<evidence type="ECO:0000256" key="1">
    <source>
        <dbReference type="ARBA" id="ARBA00022491"/>
    </source>
</evidence>
<dbReference type="InterPro" id="IPR023772">
    <property type="entry name" value="DNA-bd_HTH_TetR-type_CS"/>
</dbReference>
<dbReference type="PANTHER" id="PTHR43479">
    <property type="entry name" value="ACREF/ENVCD OPERON REPRESSOR-RELATED"/>
    <property type="match status" value="1"/>
</dbReference>